<evidence type="ECO:0000313" key="2">
    <source>
        <dbReference type="EMBL" id="EGC24896.1"/>
    </source>
</evidence>
<protein>
    <recommendedName>
        <fullName evidence="4">Lipoprotein</fullName>
    </recommendedName>
</protein>
<evidence type="ECO:0000256" key="1">
    <source>
        <dbReference type="SAM" id="Phobius"/>
    </source>
</evidence>
<proteinExistence type="predicted"/>
<sequence length="247" mass="28876">MMAKEKEKVMKKFLKIFIIILGGLVMMTNLFGCDKNSRAHVESQFVDLEKIYSTANVLDLFKFYPKGFEIIYTVSNFDETGKDVQYSINVSGNPIDKSIKGFIEKKTGQFFEDDKTSEIEYKHNIQYSAQGWESLDSDYVMEEETKNITFLFQSNVFSEKILAGYKLINSRYTPEVPAYHLAYYLDEELAKKNHLDSSWRNQNENFVLSFTRNISDDRKYVQVNMSTSRSLKSETIINEYREVNDNE</sequence>
<feature type="transmembrane region" description="Helical" evidence="1">
    <location>
        <begin position="12"/>
        <end position="32"/>
    </location>
</feature>
<organism evidence="2 3">
    <name type="scientific">Streptococcus sanguinis SK405</name>
    <dbReference type="NCBI Taxonomy" id="888817"/>
    <lineage>
        <taxon>Bacteria</taxon>
        <taxon>Bacillati</taxon>
        <taxon>Bacillota</taxon>
        <taxon>Bacilli</taxon>
        <taxon>Lactobacillales</taxon>
        <taxon>Streptococcaceae</taxon>
        <taxon>Streptococcus</taxon>
    </lineage>
</organism>
<keyword evidence="1" id="KW-1133">Transmembrane helix</keyword>
<evidence type="ECO:0008006" key="4">
    <source>
        <dbReference type="Google" id="ProtNLM"/>
    </source>
</evidence>
<dbReference type="AlphaFoldDB" id="A0ABC9PEH7"/>
<reference evidence="2 3" key="1">
    <citation type="submission" date="2011-01" db="EMBL/GenBank/DDBJ databases">
        <authorList>
            <person name="Muzny D."/>
            <person name="Qin X."/>
            <person name="Buhay C."/>
            <person name="Dugan-Rocha S."/>
            <person name="Ding Y."/>
            <person name="Chen G."/>
            <person name="Hawes A."/>
            <person name="Holder M."/>
            <person name="Jhangiani S."/>
            <person name="Johnson A."/>
            <person name="Khan Z."/>
            <person name="Li Z."/>
            <person name="Liu W."/>
            <person name="Liu X."/>
            <person name="Perez L."/>
            <person name="Shen H."/>
            <person name="Wang Q."/>
            <person name="Watt J."/>
            <person name="Xi L."/>
            <person name="Xin Y."/>
            <person name="Zhou J."/>
            <person name="Deng J."/>
            <person name="Jiang H."/>
            <person name="Liu Y."/>
            <person name="Qu J."/>
            <person name="Song X.-Z."/>
            <person name="Zhang L."/>
            <person name="Villasana D."/>
            <person name="Johnson A."/>
            <person name="Liu J."/>
            <person name="Liyanage D."/>
            <person name="Lorensuhewa L."/>
            <person name="Robinson T."/>
            <person name="Song A."/>
            <person name="Song B.-B."/>
            <person name="Dinh H."/>
            <person name="Thornton R."/>
            <person name="Coyle M."/>
            <person name="Francisco L."/>
            <person name="Jackson L."/>
            <person name="Javaid M."/>
            <person name="Korchina V."/>
            <person name="Kovar C."/>
            <person name="Mata R."/>
            <person name="Mathew T."/>
            <person name="Ngo R."/>
            <person name="Nguyen L."/>
            <person name="Nguyen N."/>
            <person name="Okwuonu G."/>
            <person name="Ongeri F."/>
            <person name="Pham C."/>
            <person name="Simmons D."/>
            <person name="Wilczek-Boney K."/>
            <person name="Hale W."/>
            <person name="Jakkamsetti A."/>
            <person name="Pham P."/>
            <person name="Ruth R."/>
            <person name="San Lucas F."/>
            <person name="Warren J."/>
            <person name="Zhang J."/>
            <person name="Zhao Z."/>
            <person name="Zhou C."/>
            <person name="Zhu D."/>
            <person name="Lee S."/>
            <person name="Bess C."/>
            <person name="Blankenburg K."/>
            <person name="Forbes L."/>
            <person name="Fu Q."/>
            <person name="Gubbala S."/>
            <person name="Hirani K."/>
            <person name="Jayaseelan J.C."/>
            <person name="Lara F."/>
            <person name="Munidasa M."/>
            <person name="Palculict T."/>
            <person name="Patil S."/>
            <person name="Pu L.-L."/>
            <person name="Saada N."/>
            <person name="Tang L."/>
            <person name="Weissenberger G."/>
            <person name="Zhu Y."/>
            <person name="Hemphill L."/>
            <person name="Shang Y."/>
            <person name="Youmans B."/>
            <person name="Ayvaz T."/>
            <person name="Ross M."/>
            <person name="Santibanez J."/>
            <person name="Aqrawi P."/>
            <person name="Gross S."/>
            <person name="Joshi V."/>
            <person name="Fowler G."/>
            <person name="Nazareth L."/>
            <person name="Reid J."/>
            <person name="Worley K."/>
            <person name="Petrosino J."/>
            <person name="Highlander S."/>
            <person name="Gibbs R."/>
        </authorList>
    </citation>
    <scope>NUCLEOTIDE SEQUENCE [LARGE SCALE GENOMIC DNA]</scope>
    <source>
        <strain evidence="2 3">SK405</strain>
    </source>
</reference>
<name>A0ABC9PEH7_STRSA</name>
<dbReference type="EMBL" id="AEWZ01000002">
    <property type="protein sequence ID" value="EGC24896.1"/>
    <property type="molecule type" value="Genomic_DNA"/>
</dbReference>
<comment type="caution">
    <text evidence="2">The sequence shown here is derived from an EMBL/GenBank/DDBJ whole genome shotgun (WGS) entry which is preliminary data.</text>
</comment>
<gene>
    <name evidence="2" type="ORF">HMPREF9390_0685</name>
</gene>
<keyword evidence="1" id="KW-0812">Transmembrane</keyword>
<dbReference type="Proteomes" id="UP000003857">
    <property type="component" value="Unassembled WGS sequence"/>
</dbReference>
<keyword evidence="1" id="KW-0472">Membrane</keyword>
<evidence type="ECO:0000313" key="3">
    <source>
        <dbReference type="Proteomes" id="UP000003857"/>
    </source>
</evidence>
<accession>A0ABC9PEH7</accession>